<gene>
    <name evidence="1" type="ORF">ALC60_11173</name>
</gene>
<dbReference type="Proteomes" id="UP000075809">
    <property type="component" value="Unassembled WGS sequence"/>
</dbReference>
<evidence type="ECO:0000313" key="1">
    <source>
        <dbReference type="EMBL" id="KYQ49753.1"/>
    </source>
</evidence>
<dbReference type="AlphaFoldDB" id="A0A151WPN0"/>
<evidence type="ECO:0000313" key="2">
    <source>
        <dbReference type="Proteomes" id="UP000075809"/>
    </source>
</evidence>
<accession>A0A151WPN0</accession>
<dbReference type="EMBL" id="KQ982866">
    <property type="protein sequence ID" value="KYQ49753.1"/>
    <property type="molecule type" value="Genomic_DNA"/>
</dbReference>
<reference evidence="1 2" key="1">
    <citation type="submission" date="2015-09" db="EMBL/GenBank/DDBJ databases">
        <title>Trachymyrmex zeteki WGS genome.</title>
        <authorList>
            <person name="Nygaard S."/>
            <person name="Hu H."/>
            <person name="Boomsma J."/>
            <person name="Zhang G."/>
        </authorList>
    </citation>
    <scope>NUCLEOTIDE SEQUENCE [LARGE SCALE GENOMIC DNA]</scope>
    <source>
        <strain evidence="1">Tzet28-1</strain>
        <tissue evidence="1">Whole body</tissue>
    </source>
</reference>
<proteinExistence type="predicted"/>
<keyword evidence="2" id="KW-1185">Reference proteome</keyword>
<organism evidence="1 2">
    <name type="scientific">Mycetomoellerius zeteki</name>
    <dbReference type="NCBI Taxonomy" id="64791"/>
    <lineage>
        <taxon>Eukaryota</taxon>
        <taxon>Metazoa</taxon>
        <taxon>Ecdysozoa</taxon>
        <taxon>Arthropoda</taxon>
        <taxon>Hexapoda</taxon>
        <taxon>Insecta</taxon>
        <taxon>Pterygota</taxon>
        <taxon>Neoptera</taxon>
        <taxon>Endopterygota</taxon>
        <taxon>Hymenoptera</taxon>
        <taxon>Apocrita</taxon>
        <taxon>Aculeata</taxon>
        <taxon>Formicoidea</taxon>
        <taxon>Formicidae</taxon>
        <taxon>Myrmicinae</taxon>
        <taxon>Mycetomoellerius</taxon>
    </lineage>
</organism>
<protein>
    <submittedName>
        <fullName evidence="1">Uncharacterized protein</fullName>
    </submittedName>
</protein>
<sequence>SLLAIWSTKIIHIGNFIYLCVKYLIIEQSGPISHLSTIHNEAKHRDLTQAAAANMSRLNIAYSLAIKHQIGLCHRFLSKESLIPDMQAGPSNTMALHDMLLFRHILPIELRHIGGCINFNWVDYKGITYKLGMVVVTGAQDLCPLFGKIVAIVVNGNNVCPFLVCNVLLNIGLSEHVLDYEVEPTEDYICIRINNLLDSNTLYSYYG</sequence>
<feature type="non-terminal residue" evidence="1">
    <location>
        <position position="1"/>
    </location>
</feature>
<dbReference type="STRING" id="64791.A0A151WPN0"/>
<name>A0A151WPN0_9HYME</name>